<accession>A0AAD3CDB8</accession>
<feature type="transmembrane region" description="Helical" evidence="1">
    <location>
        <begin position="33"/>
        <end position="61"/>
    </location>
</feature>
<dbReference type="Proteomes" id="UP001054902">
    <property type="component" value="Unassembled WGS sequence"/>
</dbReference>
<proteinExistence type="predicted"/>
<protein>
    <submittedName>
        <fullName evidence="2">Uncharacterized protein</fullName>
    </submittedName>
</protein>
<dbReference type="AlphaFoldDB" id="A0AAD3CDB8"/>
<gene>
    <name evidence="2" type="ORF">CTEN210_00506</name>
</gene>
<evidence type="ECO:0000313" key="3">
    <source>
        <dbReference type="Proteomes" id="UP001054902"/>
    </source>
</evidence>
<sequence length="124" mass="13471">MSSLVLEKDESTNVITAKYSHEGTFGLYLTRGIYAFFAFLMIFALASFGIQVLLFVFLGIASRTGLHHIGEDLDAAGIVVVLTSSVCSLPILIYGLSNTMAIASVFVKENWNAWPYVSQGSHST</sequence>
<feature type="transmembrane region" description="Helical" evidence="1">
    <location>
        <begin position="73"/>
        <end position="96"/>
    </location>
</feature>
<keyword evidence="3" id="KW-1185">Reference proteome</keyword>
<evidence type="ECO:0000256" key="1">
    <source>
        <dbReference type="SAM" id="Phobius"/>
    </source>
</evidence>
<comment type="caution">
    <text evidence="2">The sequence shown here is derived from an EMBL/GenBank/DDBJ whole genome shotgun (WGS) entry which is preliminary data.</text>
</comment>
<dbReference type="EMBL" id="BLLK01000019">
    <property type="protein sequence ID" value="GFH44032.1"/>
    <property type="molecule type" value="Genomic_DNA"/>
</dbReference>
<keyword evidence="1" id="KW-0812">Transmembrane</keyword>
<keyword evidence="1" id="KW-1133">Transmembrane helix</keyword>
<keyword evidence="1" id="KW-0472">Membrane</keyword>
<evidence type="ECO:0000313" key="2">
    <source>
        <dbReference type="EMBL" id="GFH44032.1"/>
    </source>
</evidence>
<reference evidence="2 3" key="1">
    <citation type="journal article" date="2021" name="Sci. Rep.">
        <title>The genome of the diatom Chaetoceros tenuissimus carries an ancient integrated fragment of an extant virus.</title>
        <authorList>
            <person name="Hongo Y."/>
            <person name="Kimura K."/>
            <person name="Takaki Y."/>
            <person name="Yoshida Y."/>
            <person name="Baba S."/>
            <person name="Kobayashi G."/>
            <person name="Nagasaki K."/>
            <person name="Hano T."/>
            <person name="Tomaru Y."/>
        </authorList>
    </citation>
    <scope>NUCLEOTIDE SEQUENCE [LARGE SCALE GENOMIC DNA]</scope>
    <source>
        <strain evidence="2 3">NIES-3715</strain>
    </source>
</reference>
<name>A0AAD3CDB8_9STRA</name>
<organism evidence="2 3">
    <name type="scientific">Chaetoceros tenuissimus</name>
    <dbReference type="NCBI Taxonomy" id="426638"/>
    <lineage>
        <taxon>Eukaryota</taxon>
        <taxon>Sar</taxon>
        <taxon>Stramenopiles</taxon>
        <taxon>Ochrophyta</taxon>
        <taxon>Bacillariophyta</taxon>
        <taxon>Coscinodiscophyceae</taxon>
        <taxon>Chaetocerotophycidae</taxon>
        <taxon>Chaetocerotales</taxon>
        <taxon>Chaetocerotaceae</taxon>
        <taxon>Chaetoceros</taxon>
    </lineage>
</organism>